<dbReference type="InterPro" id="IPR002725">
    <property type="entry name" value="YgjP-like_metallopeptidase"/>
</dbReference>
<dbReference type="Pfam" id="PF01863">
    <property type="entry name" value="YgjP-like"/>
    <property type="match status" value="1"/>
</dbReference>
<keyword evidence="2" id="KW-0645">Protease</keyword>
<keyword evidence="2" id="KW-0482">Metalloprotease</keyword>
<dbReference type="RefSeq" id="WP_276096259.1">
    <property type="nucleotide sequence ID" value="NZ_JARJBC010000025.1"/>
</dbReference>
<reference evidence="2 3" key="1">
    <citation type="submission" date="2023-03" db="EMBL/GenBank/DDBJ databases">
        <title>Draft genome sequence of Streptomyces sp. RB6PN23 isolated from peat swamp forest in Thailand.</title>
        <authorList>
            <person name="Klaysubun C."/>
            <person name="Duangmal K."/>
        </authorList>
    </citation>
    <scope>NUCLEOTIDE SEQUENCE [LARGE SCALE GENOMIC DNA]</scope>
    <source>
        <strain evidence="2 3">RB6PN23</strain>
    </source>
</reference>
<dbReference type="InterPro" id="IPR053136">
    <property type="entry name" value="UTP_pyrophosphatase-like"/>
</dbReference>
<dbReference type="EMBL" id="JARJBC010000025">
    <property type="protein sequence ID" value="MDF3293326.1"/>
    <property type="molecule type" value="Genomic_DNA"/>
</dbReference>
<keyword evidence="2" id="KW-0378">Hydrolase</keyword>
<protein>
    <submittedName>
        <fullName evidence="2">SprT family zinc-dependent metalloprotease</fullName>
    </submittedName>
</protein>
<comment type="caution">
    <text evidence="2">The sequence shown here is derived from an EMBL/GenBank/DDBJ whole genome shotgun (WGS) entry which is preliminary data.</text>
</comment>
<name>A0ABT5ZU37_9ACTN</name>
<evidence type="ECO:0000313" key="2">
    <source>
        <dbReference type="EMBL" id="MDF3293326.1"/>
    </source>
</evidence>
<organism evidence="2 3">
    <name type="scientific">Streptomyces silvisoli</name>
    <dbReference type="NCBI Taxonomy" id="3034235"/>
    <lineage>
        <taxon>Bacteria</taxon>
        <taxon>Bacillati</taxon>
        <taxon>Actinomycetota</taxon>
        <taxon>Actinomycetes</taxon>
        <taxon>Kitasatosporales</taxon>
        <taxon>Streptomycetaceae</taxon>
        <taxon>Streptomyces</taxon>
    </lineage>
</organism>
<gene>
    <name evidence="2" type="ORF">P3G67_29775</name>
</gene>
<sequence>MSPAPESSAVYARRLVDGQFLRSAGQTLNVRVSARRGRLGLTVERDGSVTLHAPAGCTTKRAEGFVHDHRHWIEGKLALRERLRPLHPARRLVDGEIFRYLGRSHRLALVDAPGEPVRLVSGRLTMDSTAAADPRRGRLEIIGWYRRVGRSWALGRLQPWAARLDVAKPRVEVREMGLRWGSYTPGDGRPGLVALNWAVFQLPPHLVDYVIAHELAHIVLAGHGRDYWRLLRRALPECEERRDELDELGRRVWLGEVDSQP</sequence>
<dbReference type="GO" id="GO:0008237">
    <property type="term" value="F:metallopeptidase activity"/>
    <property type="evidence" value="ECO:0007669"/>
    <property type="project" value="UniProtKB-KW"/>
</dbReference>
<evidence type="ECO:0000259" key="1">
    <source>
        <dbReference type="Pfam" id="PF01863"/>
    </source>
</evidence>
<evidence type="ECO:0000313" key="3">
    <source>
        <dbReference type="Proteomes" id="UP001216579"/>
    </source>
</evidence>
<dbReference type="PANTHER" id="PTHR30399">
    <property type="entry name" value="UNCHARACTERIZED PROTEIN YGJP"/>
    <property type="match status" value="1"/>
</dbReference>
<accession>A0ABT5ZU37</accession>
<dbReference type="CDD" id="cd07344">
    <property type="entry name" value="M48_yhfN_like"/>
    <property type="match status" value="1"/>
</dbReference>
<dbReference type="PANTHER" id="PTHR30399:SF1">
    <property type="entry name" value="UTP PYROPHOSPHATASE"/>
    <property type="match status" value="1"/>
</dbReference>
<dbReference type="Gene3D" id="3.30.2010.10">
    <property type="entry name" value="Metalloproteases ('zincins'), catalytic domain"/>
    <property type="match status" value="1"/>
</dbReference>
<dbReference type="Proteomes" id="UP001216579">
    <property type="component" value="Unassembled WGS sequence"/>
</dbReference>
<keyword evidence="3" id="KW-1185">Reference proteome</keyword>
<feature type="domain" description="YgjP-like metallopeptidase" evidence="1">
    <location>
        <begin position="38"/>
        <end position="247"/>
    </location>
</feature>
<proteinExistence type="predicted"/>